<dbReference type="EMBL" id="JANJQO010000336">
    <property type="protein sequence ID" value="KAJ2978863.1"/>
    <property type="molecule type" value="Genomic_DNA"/>
</dbReference>
<organism evidence="1 2">
    <name type="scientific">Zarea fungicola</name>
    <dbReference type="NCBI Taxonomy" id="93591"/>
    <lineage>
        <taxon>Eukaryota</taxon>
        <taxon>Fungi</taxon>
        <taxon>Dikarya</taxon>
        <taxon>Ascomycota</taxon>
        <taxon>Pezizomycotina</taxon>
        <taxon>Sordariomycetes</taxon>
        <taxon>Hypocreomycetidae</taxon>
        <taxon>Hypocreales</taxon>
        <taxon>Cordycipitaceae</taxon>
        <taxon>Zarea</taxon>
    </lineage>
</organism>
<protein>
    <submittedName>
        <fullName evidence="1">Uncharacterized protein</fullName>
    </submittedName>
</protein>
<name>A0ACC1NJ77_9HYPO</name>
<sequence>MFGEESPIWKPYVKFQDYWRLVNQPDGPPEAYHCSYLLDWINITARVFRGVMADSSARFEENQVIWNKSKSRELLRTELEQIPATKKVKKIICFGLGDICRNPPEWAARQIALKDQDVGIFVRGSIVQHSIALTLRQICHDMTGNNVQLLAQDPDYTDEAKDILKSYGFSIVGNFGAGGFAEVDDDTLVFSVFVDAPVKQIIADIARPQMIITTGFDTFNDSEKPWKDAESPRTVQMWREYEEGTSFPISPEDEETMSTMRKVYLYVKKDVYVD</sequence>
<comment type="caution">
    <text evidence="1">The sequence shown here is derived from an EMBL/GenBank/DDBJ whole genome shotgun (WGS) entry which is preliminary data.</text>
</comment>
<reference evidence="1" key="1">
    <citation type="submission" date="2022-08" db="EMBL/GenBank/DDBJ databases">
        <title>Genome Sequence of Lecanicillium fungicola.</title>
        <authorList>
            <person name="Buettner E."/>
        </authorList>
    </citation>
    <scope>NUCLEOTIDE SEQUENCE</scope>
    <source>
        <strain evidence="1">Babe33</strain>
    </source>
</reference>
<keyword evidence="2" id="KW-1185">Reference proteome</keyword>
<dbReference type="Proteomes" id="UP001143910">
    <property type="component" value="Unassembled WGS sequence"/>
</dbReference>
<evidence type="ECO:0000313" key="2">
    <source>
        <dbReference type="Proteomes" id="UP001143910"/>
    </source>
</evidence>
<accession>A0ACC1NJ77</accession>
<gene>
    <name evidence="1" type="ORF">NQ176_g3583</name>
</gene>
<evidence type="ECO:0000313" key="1">
    <source>
        <dbReference type="EMBL" id="KAJ2978863.1"/>
    </source>
</evidence>
<proteinExistence type="predicted"/>